<keyword evidence="4" id="KW-1185">Reference proteome</keyword>
<feature type="transmembrane region" description="Helical" evidence="1">
    <location>
        <begin position="105"/>
        <end position="124"/>
    </location>
</feature>
<evidence type="ECO:0000313" key="3">
    <source>
        <dbReference type="EMBL" id="RJL22811.1"/>
    </source>
</evidence>
<feature type="transmembrane region" description="Helical" evidence="1">
    <location>
        <begin position="55"/>
        <end position="85"/>
    </location>
</feature>
<feature type="domain" description="DUF4328" evidence="2">
    <location>
        <begin position="58"/>
        <end position="201"/>
    </location>
</feature>
<evidence type="ECO:0000256" key="1">
    <source>
        <dbReference type="SAM" id="Phobius"/>
    </source>
</evidence>
<proteinExistence type="predicted"/>
<feature type="transmembrane region" description="Helical" evidence="1">
    <location>
        <begin position="12"/>
        <end position="35"/>
    </location>
</feature>
<accession>A0A3A4A4S3</accession>
<evidence type="ECO:0000259" key="2">
    <source>
        <dbReference type="Pfam" id="PF14219"/>
    </source>
</evidence>
<dbReference type="OrthoDB" id="4174975at2"/>
<dbReference type="Proteomes" id="UP000265768">
    <property type="component" value="Unassembled WGS sequence"/>
</dbReference>
<organism evidence="3 4">
    <name type="scientific">Bailinhaonella thermotolerans</name>
    <dbReference type="NCBI Taxonomy" id="1070861"/>
    <lineage>
        <taxon>Bacteria</taxon>
        <taxon>Bacillati</taxon>
        <taxon>Actinomycetota</taxon>
        <taxon>Actinomycetes</taxon>
        <taxon>Streptosporangiales</taxon>
        <taxon>Streptosporangiaceae</taxon>
        <taxon>Bailinhaonella</taxon>
    </lineage>
</organism>
<reference evidence="3 4" key="1">
    <citation type="submission" date="2018-09" db="EMBL/GenBank/DDBJ databases">
        <title>YIM 75507 draft genome.</title>
        <authorList>
            <person name="Tang S."/>
            <person name="Feng Y."/>
        </authorList>
    </citation>
    <scope>NUCLEOTIDE SEQUENCE [LARGE SCALE GENOMIC DNA]</scope>
    <source>
        <strain evidence="3 4">YIM 75507</strain>
    </source>
</reference>
<sequence length="232" mass="24327">MRYAPSPPKGPAALLYVLLAAQVAAVAALAVFEHLRGKRLVAELTGLTGRAPEPVVGAVTVFAVLIMAAALITAATVACFLVWVWRARRSAELYGFAPQRLARGWAVAAWFLPVANLVLPVLVLDDLWRASAPGGDRRAWHTLLAAWWASWLALLAVALAGPLGLVRAAGPDLDLTGVGLMESAATAIAAATAAAVVRAITLRQRHTTTSREPYGTASAVRLAVPRPVHDAA</sequence>
<name>A0A3A4A4S3_9ACTN</name>
<dbReference type="InterPro" id="IPR025565">
    <property type="entry name" value="DUF4328"/>
</dbReference>
<dbReference type="AlphaFoldDB" id="A0A3A4A4S3"/>
<dbReference type="RefSeq" id="WP_119930902.1">
    <property type="nucleotide sequence ID" value="NZ_QZEY01000021.1"/>
</dbReference>
<protein>
    <submittedName>
        <fullName evidence="3">DUF4328 domain-containing protein</fullName>
    </submittedName>
</protein>
<feature type="transmembrane region" description="Helical" evidence="1">
    <location>
        <begin position="178"/>
        <end position="201"/>
    </location>
</feature>
<dbReference type="Pfam" id="PF14219">
    <property type="entry name" value="DUF4328"/>
    <property type="match status" value="1"/>
</dbReference>
<gene>
    <name evidence="3" type="ORF">D5H75_35115</name>
</gene>
<comment type="caution">
    <text evidence="3">The sequence shown here is derived from an EMBL/GenBank/DDBJ whole genome shotgun (WGS) entry which is preliminary data.</text>
</comment>
<feature type="transmembrane region" description="Helical" evidence="1">
    <location>
        <begin position="145"/>
        <end position="166"/>
    </location>
</feature>
<dbReference type="EMBL" id="QZEY01000021">
    <property type="protein sequence ID" value="RJL22811.1"/>
    <property type="molecule type" value="Genomic_DNA"/>
</dbReference>
<keyword evidence="1" id="KW-0472">Membrane</keyword>
<keyword evidence="1" id="KW-1133">Transmembrane helix</keyword>
<evidence type="ECO:0000313" key="4">
    <source>
        <dbReference type="Proteomes" id="UP000265768"/>
    </source>
</evidence>
<keyword evidence="1" id="KW-0812">Transmembrane</keyword>